<dbReference type="SMART" id="SM00822">
    <property type="entry name" value="PKS_KR"/>
    <property type="match status" value="1"/>
</dbReference>
<dbReference type="Gene3D" id="3.40.50.720">
    <property type="entry name" value="NAD(P)-binding Rossmann-like Domain"/>
    <property type="match status" value="1"/>
</dbReference>
<organism evidence="3 4">
    <name type="scientific">Bactrocera dorsalis</name>
    <name type="common">Oriental fruit fly</name>
    <name type="synonym">Dacus dorsalis</name>
    <dbReference type="NCBI Taxonomy" id="27457"/>
    <lineage>
        <taxon>Eukaryota</taxon>
        <taxon>Metazoa</taxon>
        <taxon>Ecdysozoa</taxon>
        <taxon>Arthropoda</taxon>
        <taxon>Hexapoda</taxon>
        <taxon>Insecta</taxon>
        <taxon>Pterygota</taxon>
        <taxon>Neoptera</taxon>
        <taxon>Endopterygota</taxon>
        <taxon>Diptera</taxon>
        <taxon>Brachycera</taxon>
        <taxon>Muscomorpha</taxon>
        <taxon>Tephritoidea</taxon>
        <taxon>Tephritidae</taxon>
        <taxon>Bactrocera</taxon>
        <taxon>Bactrocera</taxon>
    </lineage>
</organism>
<dbReference type="PRINTS" id="PR00080">
    <property type="entry name" value="SDRFAMILY"/>
</dbReference>
<reference evidence="4" key="1">
    <citation type="submission" date="2025-08" db="UniProtKB">
        <authorList>
            <consortium name="RefSeq"/>
        </authorList>
    </citation>
    <scope>IDENTIFICATION</scope>
    <source>
        <tissue evidence="4">Adult</tissue>
    </source>
</reference>
<sequence>MSLVGKVVIVTGASSGIGAATAEAFAKAGAKVVLIGRNEANLKTTEAACKAANSKAELLLITADVTVDAERIINTTIDRFGQLDVLVNNAGIFEGGNILDIDVDQFDRLMNTNMRSIFLLTKLAAPHLIKTKGNIVNVSSASGLRANHAMSTYCCSKAAVDQFTRCIALDLASQNVRVNSVNPGIIVTDIFRYSGPSPAELDEFYKRLKKMHPLGRVGEPKEVALAIVFLASDSTSFITGANLPIDGGRHVVSSLIVD</sequence>
<keyword evidence="3" id="KW-1185">Reference proteome</keyword>
<keyword evidence="1" id="KW-0560">Oxidoreductase</keyword>
<dbReference type="PANTHER" id="PTHR43975">
    <property type="entry name" value="ZGC:101858"/>
    <property type="match status" value="1"/>
</dbReference>
<protein>
    <submittedName>
        <fullName evidence="4">Uncharacterized oxidoreductase TM_0325</fullName>
    </submittedName>
</protein>
<dbReference type="PROSITE" id="PS00061">
    <property type="entry name" value="ADH_SHORT"/>
    <property type="match status" value="1"/>
</dbReference>
<dbReference type="Pfam" id="PF13561">
    <property type="entry name" value="adh_short_C2"/>
    <property type="match status" value="1"/>
</dbReference>
<dbReference type="SUPFAM" id="SSF51735">
    <property type="entry name" value="NAD(P)-binding Rossmann-fold domains"/>
    <property type="match status" value="1"/>
</dbReference>
<feature type="domain" description="Ketoreductase" evidence="2">
    <location>
        <begin position="6"/>
        <end position="175"/>
    </location>
</feature>
<name>A0ABM3JRI4_BACDO</name>
<dbReference type="Proteomes" id="UP001652620">
    <property type="component" value="Chromosome 4"/>
</dbReference>
<evidence type="ECO:0000313" key="4">
    <source>
        <dbReference type="RefSeq" id="XP_049311843.1"/>
    </source>
</evidence>
<dbReference type="GeneID" id="105225709"/>
<proteinExistence type="predicted"/>
<evidence type="ECO:0000259" key="2">
    <source>
        <dbReference type="SMART" id="SM00822"/>
    </source>
</evidence>
<gene>
    <name evidence="4" type="primary">LOC105225709</name>
</gene>
<dbReference type="RefSeq" id="XP_049311843.1">
    <property type="nucleotide sequence ID" value="XM_049455886.1"/>
</dbReference>
<evidence type="ECO:0000313" key="3">
    <source>
        <dbReference type="Proteomes" id="UP001652620"/>
    </source>
</evidence>
<accession>A0ABM3JRI4</accession>
<dbReference type="PANTHER" id="PTHR43975:SF2">
    <property type="entry name" value="EG:BACR7A4.14 PROTEIN-RELATED"/>
    <property type="match status" value="1"/>
</dbReference>
<dbReference type="InterPro" id="IPR020904">
    <property type="entry name" value="Sc_DH/Rdtase_CS"/>
</dbReference>
<dbReference type="InterPro" id="IPR036291">
    <property type="entry name" value="NAD(P)-bd_dom_sf"/>
</dbReference>
<dbReference type="InterPro" id="IPR057326">
    <property type="entry name" value="KR_dom"/>
</dbReference>
<dbReference type="NCBIfam" id="NF005559">
    <property type="entry name" value="PRK07231.1"/>
    <property type="match status" value="1"/>
</dbReference>
<dbReference type="InterPro" id="IPR002347">
    <property type="entry name" value="SDR_fam"/>
</dbReference>
<dbReference type="PRINTS" id="PR00081">
    <property type="entry name" value="GDHRDH"/>
</dbReference>
<evidence type="ECO:0000256" key="1">
    <source>
        <dbReference type="ARBA" id="ARBA00023002"/>
    </source>
</evidence>